<dbReference type="InterPro" id="IPR011992">
    <property type="entry name" value="EF-hand-dom_pair"/>
</dbReference>
<dbReference type="SMART" id="SM00054">
    <property type="entry name" value="EFh"/>
    <property type="match status" value="1"/>
</dbReference>
<feature type="non-terminal residue" evidence="3">
    <location>
        <position position="69"/>
    </location>
</feature>
<accession>A0A816FNL0</accession>
<dbReference type="OrthoDB" id="343296at2759"/>
<feature type="compositionally biased region" description="Basic residues" evidence="1">
    <location>
        <begin position="51"/>
        <end position="62"/>
    </location>
</feature>
<dbReference type="EMBL" id="CAJOBC010132470">
    <property type="protein sequence ID" value="CAF4617722.1"/>
    <property type="molecule type" value="Genomic_DNA"/>
</dbReference>
<name>A0A816FNL0_9BILA</name>
<dbReference type="Proteomes" id="UP000663829">
    <property type="component" value="Unassembled WGS sequence"/>
</dbReference>
<sequence>DMMLNLGEKLTDEDIKDMIDEADTEGNGSVSRKDFQRLMQAPALANQQLTKKQKIKKKKTKQKNQYNID</sequence>
<reference evidence="3" key="1">
    <citation type="submission" date="2021-02" db="EMBL/GenBank/DDBJ databases">
        <authorList>
            <person name="Nowell W R."/>
        </authorList>
    </citation>
    <scope>NUCLEOTIDE SEQUENCE</scope>
</reference>
<dbReference type="Proteomes" id="UP000681722">
    <property type="component" value="Unassembled WGS sequence"/>
</dbReference>
<evidence type="ECO:0000256" key="1">
    <source>
        <dbReference type="SAM" id="MobiDB-lite"/>
    </source>
</evidence>
<organism evidence="3 5">
    <name type="scientific">Didymodactylos carnosus</name>
    <dbReference type="NCBI Taxonomy" id="1234261"/>
    <lineage>
        <taxon>Eukaryota</taxon>
        <taxon>Metazoa</taxon>
        <taxon>Spiralia</taxon>
        <taxon>Gnathifera</taxon>
        <taxon>Rotifera</taxon>
        <taxon>Eurotatoria</taxon>
        <taxon>Bdelloidea</taxon>
        <taxon>Philodinida</taxon>
        <taxon>Philodinidae</taxon>
        <taxon>Didymodactylos</taxon>
    </lineage>
</organism>
<dbReference type="InterPro" id="IPR002048">
    <property type="entry name" value="EF_hand_dom"/>
</dbReference>
<evidence type="ECO:0000313" key="3">
    <source>
        <dbReference type="EMBL" id="CAF1663632.1"/>
    </source>
</evidence>
<dbReference type="AlphaFoldDB" id="A0A816FNL0"/>
<dbReference type="PROSITE" id="PS50222">
    <property type="entry name" value="EF_HAND_2"/>
    <property type="match status" value="1"/>
</dbReference>
<feature type="domain" description="EF-hand" evidence="2">
    <location>
        <begin position="10"/>
        <end position="45"/>
    </location>
</feature>
<comment type="caution">
    <text evidence="3">The sequence shown here is derived from an EMBL/GenBank/DDBJ whole genome shotgun (WGS) entry which is preliminary data.</text>
</comment>
<evidence type="ECO:0000313" key="4">
    <source>
        <dbReference type="EMBL" id="CAF4617722.1"/>
    </source>
</evidence>
<dbReference type="Gene3D" id="1.10.238.10">
    <property type="entry name" value="EF-hand"/>
    <property type="match status" value="1"/>
</dbReference>
<evidence type="ECO:0000313" key="5">
    <source>
        <dbReference type="Proteomes" id="UP000663829"/>
    </source>
</evidence>
<keyword evidence="5" id="KW-1185">Reference proteome</keyword>
<gene>
    <name evidence="3" type="ORF">GPM918_LOCUS46070</name>
    <name evidence="4" type="ORF">SRO942_LOCUS49429</name>
</gene>
<proteinExistence type="predicted"/>
<dbReference type="EMBL" id="CAJNOQ010057205">
    <property type="protein sequence ID" value="CAF1663632.1"/>
    <property type="molecule type" value="Genomic_DNA"/>
</dbReference>
<protein>
    <recommendedName>
        <fullName evidence="2">EF-hand domain-containing protein</fullName>
    </recommendedName>
</protein>
<dbReference type="GO" id="GO:0005509">
    <property type="term" value="F:calcium ion binding"/>
    <property type="evidence" value="ECO:0007669"/>
    <property type="project" value="InterPro"/>
</dbReference>
<dbReference type="Pfam" id="PF13833">
    <property type="entry name" value="EF-hand_8"/>
    <property type="match status" value="1"/>
</dbReference>
<feature type="region of interest" description="Disordered" evidence="1">
    <location>
        <begin position="43"/>
        <end position="69"/>
    </location>
</feature>
<dbReference type="SUPFAM" id="SSF47473">
    <property type="entry name" value="EF-hand"/>
    <property type="match status" value="1"/>
</dbReference>
<evidence type="ECO:0000259" key="2">
    <source>
        <dbReference type="PROSITE" id="PS50222"/>
    </source>
</evidence>